<name>A0AAD2G6Z8_9STRA</name>
<evidence type="ECO:0000313" key="1">
    <source>
        <dbReference type="EMBL" id="CAJ1961921.1"/>
    </source>
</evidence>
<dbReference type="PANTHER" id="PTHR24113">
    <property type="entry name" value="RAN GTPASE-ACTIVATING PROTEIN 1"/>
    <property type="match status" value="1"/>
</dbReference>
<dbReference type="SMART" id="SM00368">
    <property type="entry name" value="LRR_RI"/>
    <property type="match status" value="3"/>
</dbReference>
<dbReference type="InterPro" id="IPR006553">
    <property type="entry name" value="Leu-rich_rpt_Cys-con_subtyp"/>
</dbReference>
<dbReference type="InterPro" id="IPR001611">
    <property type="entry name" value="Leu-rich_rpt"/>
</dbReference>
<dbReference type="Gene3D" id="3.80.10.10">
    <property type="entry name" value="Ribonuclease Inhibitor"/>
    <property type="match status" value="1"/>
</dbReference>
<dbReference type="Proteomes" id="UP001295423">
    <property type="component" value="Unassembled WGS sequence"/>
</dbReference>
<dbReference type="Pfam" id="PF13516">
    <property type="entry name" value="LRR_6"/>
    <property type="match status" value="2"/>
</dbReference>
<organism evidence="1 2">
    <name type="scientific">Cylindrotheca closterium</name>
    <dbReference type="NCBI Taxonomy" id="2856"/>
    <lineage>
        <taxon>Eukaryota</taxon>
        <taxon>Sar</taxon>
        <taxon>Stramenopiles</taxon>
        <taxon>Ochrophyta</taxon>
        <taxon>Bacillariophyta</taxon>
        <taxon>Bacillariophyceae</taxon>
        <taxon>Bacillariophycidae</taxon>
        <taxon>Bacillariales</taxon>
        <taxon>Bacillariaceae</taxon>
        <taxon>Cylindrotheca</taxon>
    </lineage>
</organism>
<dbReference type="GO" id="GO:0006913">
    <property type="term" value="P:nucleocytoplasmic transport"/>
    <property type="evidence" value="ECO:0007669"/>
    <property type="project" value="TreeGrafter"/>
</dbReference>
<protein>
    <submittedName>
        <fullName evidence="1">Uncharacterized protein</fullName>
    </submittedName>
</protein>
<dbReference type="PANTHER" id="PTHR24113:SF15">
    <property type="entry name" value="NACHT DOMAIN-CONTAINING PROTEIN"/>
    <property type="match status" value="1"/>
</dbReference>
<dbReference type="GO" id="GO:0005634">
    <property type="term" value="C:nucleus"/>
    <property type="evidence" value="ECO:0007669"/>
    <property type="project" value="TreeGrafter"/>
</dbReference>
<accession>A0AAD2G6Z8</accession>
<sequence>MLPKTISRQCALDLPATEAKHSCYSQAEETYFKSPRNRLNLRHKSMRREHARRLSTGLSPSLTELSIGPVFEDSKTMLSIISSLPSSIRSLDLDLRSQLDVVEAVMPILCSMKHLTSLTLRFFADGGALELAKWIHLNPNLQSLDLKWNRIGSKGAEAILGALVACGHGLKHLNLSCNCILECNAIETFLPHLQLDSLDISFNLIGDSEVQQISRGLSWNTKLRELDLRGCQRITDCGLRHLLSCISGRNTSLWHLHIPKSCQGQSALSGQIQYWIRVNKAGRRLLQEQDSVDRNLWALVLWNASPDPAVLYHFLRNGIL</sequence>
<dbReference type="SUPFAM" id="SSF52047">
    <property type="entry name" value="RNI-like"/>
    <property type="match status" value="1"/>
</dbReference>
<comment type="caution">
    <text evidence="1">The sequence shown here is derived from an EMBL/GenBank/DDBJ whole genome shotgun (WGS) entry which is preliminary data.</text>
</comment>
<reference evidence="1" key="1">
    <citation type="submission" date="2023-08" db="EMBL/GenBank/DDBJ databases">
        <authorList>
            <person name="Audoor S."/>
            <person name="Bilcke G."/>
        </authorList>
    </citation>
    <scope>NUCLEOTIDE SEQUENCE</scope>
</reference>
<dbReference type="AlphaFoldDB" id="A0AAD2G6Z8"/>
<dbReference type="EMBL" id="CAKOGP040002091">
    <property type="protein sequence ID" value="CAJ1961921.1"/>
    <property type="molecule type" value="Genomic_DNA"/>
</dbReference>
<dbReference type="GO" id="GO:0048471">
    <property type="term" value="C:perinuclear region of cytoplasm"/>
    <property type="evidence" value="ECO:0007669"/>
    <property type="project" value="TreeGrafter"/>
</dbReference>
<dbReference type="InterPro" id="IPR032675">
    <property type="entry name" value="LRR_dom_sf"/>
</dbReference>
<proteinExistence type="predicted"/>
<dbReference type="GO" id="GO:0005829">
    <property type="term" value="C:cytosol"/>
    <property type="evidence" value="ECO:0007669"/>
    <property type="project" value="TreeGrafter"/>
</dbReference>
<evidence type="ECO:0000313" key="2">
    <source>
        <dbReference type="Proteomes" id="UP001295423"/>
    </source>
</evidence>
<keyword evidence="2" id="KW-1185">Reference proteome</keyword>
<dbReference type="SMART" id="SM00367">
    <property type="entry name" value="LRR_CC"/>
    <property type="match status" value="1"/>
</dbReference>
<dbReference type="GO" id="GO:0005096">
    <property type="term" value="F:GTPase activator activity"/>
    <property type="evidence" value="ECO:0007669"/>
    <property type="project" value="InterPro"/>
</dbReference>
<dbReference type="InterPro" id="IPR027038">
    <property type="entry name" value="RanGap"/>
</dbReference>
<dbReference type="GO" id="GO:0031267">
    <property type="term" value="F:small GTPase binding"/>
    <property type="evidence" value="ECO:0007669"/>
    <property type="project" value="TreeGrafter"/>
</dbReference>
<gene>
    <name evidence="1" type="ORF">CYCCA115_LOCUS19440</name>
</gene>